<proteinExistence type="predicted"/>
<dbReference type="STRING" id="686624.SAMN04488242_2477"/>
<feature type="transmembrane region" description="Helical" evidence="1">
    <location>
        <begin position="103"/>
        <end position="127"/>
    </location>
</feature>
<evidence type="ECO:0000313" key="3">
    <source>
        <dbReference type="Proteomes" id="UP000199475"/>
    </source>
</evidence>
<gene>
    <name evidence="2" type="ORF">SAMN04488242_2477</name>
</gene>
<evidence type="ECO:0000256" key="1">
    <source>
        <dbReference type="SAM" id="Phobius"/>
    </source>
</evidence>
<evidence type="ECO:0000313" key="2">
    <source>
        <dbReference type="EMBL" id="SDL70650.1"/>
    </source>
</evidence>
<accession>A0A1G9M8Q5</accession>
<feature type="transmembrane region" description="Helical" evidence="1">
    <location>
        <begin position="15"/>
        <end position="44"/>
    </location>
</feature>
<keyword evidence="1" id="KW-0472">Membrane</keyword>
<protein>
    <submittedName>
        <fullName evidence="2">Uncharacterized protein</fullName>
    </submittedName>
</protein>
<dbReference type="EMBL" id="FNGP01000005">
    <property type="protein sequence ID" value="SDL70650.1"/>
    <property type="molecule type" value="Genomic_DNA"/>
</dbReference>
<dbReference type="RefSeq" id="WP_143008294.1">
    <property type="nucleotide sequence ID" value="NZ_FNGP01000005.1"/>
</dbReference>
<keyword evidence="3" id="KW-1185">Reference proteome</keyword>
<dbReference type="AlphaFoldDB" id="A0A1G9M8Q5"/>
<keyword evidence="1" id="KW-1133">Transmembrane helix</keyword>
<organism evidence="2 3">
    <name type="scientific">Tessaracoccus oleiagri</name>
    <dbReference type="NCBI Taxonomy" id="686624"/>
    <lineage>
        <taxon>Bacteria</taxon>
        <taxon>Bacillati</taxon>
        <taxon>Actinomycetota</taxon>
        <taxon>Actinomycetes</taxon>
        <taxon>Propionibacteriales</taxon>
        <taxon>Propionibacteriaceae</taxon>
        <taxon>Tessaracoccus</taxon>
    </lineage>
</organism>
<sequence>MTRSPEGAGHPSVPMWWALGFSVLTVIGLGVLVWGLVVSHAMLYGFGSVFAEGAIDPVDPGRYRLAFFVGVVVALVSAAVLAWSSSRTGTRNWPTPLRGFVAALLAAVLGASGLLLSLGINPITFFLSPWG</sequence>
<keyword evidence="1" id="KW-0812">Transmembrane</keyword>
<reference evidence="2 3" key="1">
    <citation type="submission" date="2016-10" db="EMBL/GenBank/DDBJ databases">
        <authorList>
            <person name="de Groot N.N."/>
        </authorList>
    </citation>
    <scope>NUCLEOTIDE SEQUENCE [LARGE SCALE GENOMIC DNA]</scope>
    <source>
        <strain evidence="2 3">CGMCC 1.9159</strain>
    </source>
</reference>
<dbReference type="Proteomes" id="UP000199475">
    <property type="component" value="Unassembled WGS sequence"/>
</dbReference>
<feature type="transmembrane region" description="Helical" evidence="1">
    <location>
        <begin position="65"/>
        <end position="83"/>
    </location>
</feature>
<name>A0A1G9M8Q5_9ACTN</name>